<dbReference type="GO" id="GO:0006260">
    <property type="term" value="P:DNA replication"/>
    <property type="evidence" value="ECO:0007669"/>
    <property type="project" value="UniProtKB-KW"/>
</dbReference>
<dbReference type="SMART" id="SM00481">
    <property type="entry name" value="POLIIIAc"/>
    <property type="match status" value="1"/>
</dbReference>
<evidence type="ECO:0000313" key="13">
    <source>
        <dbReference type="Proteomes" id="UP000019151"/>
    </source>
</evidence>
<dbReference type="PANTHER" id="PTHR32294">
    <property type="entry name" value="DNA POLYMERASE III SUBUNIT ALPHA"/>
    <property type="match status" value="1"/>
</dbReference>
<dbReference type="InterPro" id="IPR040982">
    <property type="entry name" value="DNA_pol3_finger"/>
</dbReference>
<dbReference type="InterPro" id="IPR016195">
    <property type="entry name" value="Pol/histidinol_Pase-like"/>
</dbReference>
<dbReference type="PATRIC" id="fig|861299.3.peg.5061"/>
<gene>
    <name evidence="12" type="ORF">J421_5008</name>
</gene>
<comment type="catalytic activity">
    <reaction evidence="9">
        <text>DNA(n) + a 2'-deoxyribonucleoside 5'-triphosphate = DNA(n+1) + diphosphate</text>
        <dbReference type="Rhea" id="RHEA:22508"/>
        <dbReference type="Rhea" id="RHEA-COMP:17339"/>
        <dbReference type="Rhea" id="RHEA-COMP:17340"/>
        <dbReference type="ChEBI" id="CHEBI:33019"/>
        <dbReference type="ChEBI" id="CHEBI:61560"/>
        <dbReference type="ChEBI" id="CHEBI:173112"/>
        <dbReference type="EC" id="2.7.7.7"/>
    </reaction>
</comment>
<dbReference type="NCBIfam" id="NF004225">
    <property type="entry name" value="PRK05672.1"/>
    <property type="match status" value="1"/>
</dbReference>
<dbReference type="Pfam" id="PF02811">
    <property type="entry name" value="PHP"/>
    <property type="match status" value="1"/>
</dbReference>
<keyword evidence="6" id="KW-0227">DNA damage</keyword>
<dbReference type="InterPro" id="IPR029460">
    <property type="entry name" value="DNAPol_HHH"/>
</dbReference>
<keyword evidence="8" id="KW-0234">DNA repair</keyword>
<dbReference type="Pfam" id="PF14579">
    <property type="entry name" value="HHH_6"/>
    <property type="match status" value="1"/>
</dbReference>
<feature type="compositionally biased region" description="Pro residues" evidence="10">
    <location>
        <begin position="924"/>
        <end position="940"/>
    </location>
</feature>
<evidence type="ECO:0000256" key="6">
    <source>
        <dbReference type="ARBA" id="ARBA00022763"/>
    </source>
</evidence>
<geneLocation type="plasmid" evidence="12 13">
    <name>1</name>
</geneLocation>
<dbReference type="GO" id="GO:0008408">
    <property type="term" value="F:3'-5' exonuclease activity"/>
    <property type="evidence" value="ECO:0007669"/>
    <property type="project" value="InterPro"/>
</dbReference>
<evidence type="ECO:0000256" key="1">
    <source>
        <dbReference type="ARBA" id="ARBA00012417"/>
    </source>
</evidence>
<dbReference type="InterPro" id="IPR011708">
    <property type="entry name" value="DNA_pol3_alpha_NTPase_dom"/>
</dbReference>
<feature type="region of interest" description="Disordered" evidence="10">
    <location>
        <begin position="918"/>
        <end position="946"/>
    </location>
</feature>
<evidence type="ECO:0000256" key="5">
    <source>
        <dbReference type="ARBA" id="ARBA00022705"/>
    </source>
</evidence>
<evidence type="ECO:0000256" key="7">
    <source>
        <dbReference type="ARBA" id="ARBA00022932"/>
    </source>
</evidence>
<keyword evidence="4" id="KW-0548">Nucleotidyltransferase</keyword>
<keyword evidence="7" id="KW-0239">DNA-directed DNA polymerase</keyword>
<name>W0RSH6_9BACT</name>
<dbReference type="KEGG" id="gba:J421_5008"/>
<dbReference type="PANTHER" id="PTHR32294:SF4">
    <property type="entry name" value="ERROR-PRONE DNA POLYMERASE"/>
    <property type="match status" value="1"/>
</dbReference>
<dbReference type="InParanoid" id="W0RSH6"/>
<dbReference type="Pfam" id="PF17657">
    <property type="entry name" value="DNA_pol3_finger"/>
    <property type="match status" value="1"/>
</dbReference>
<dbReference type="EMBL" id="CP007129">
    <property type="protein sequence ID" value="AHG92543.1"/>
    <property type="molecule type" value="Genomic_DNA"/>
</dbReference>
<dbReference type="HOGENOM" id="CLU_001600_4_0_0"/>
<dbReference type="SUPFAM" id="SSF89550">
    <property type="entry name" value="PHP domain-like"/>
    <property type="match status" value="1"/>
</dbReference>
<sequence length="1115" mass="120377">MDYVELRAHTAFSFGDGACTPEALAARAATLGYRSLGITDHADLGAVIRFALACRTLELKPVVGIELAVDGAPLALIARTEAGFHALGAHVTAARAGHVGEWQRDDAGRTAGTPPRGRPNVSWRRVAARAEGVVLLTGPASGRLARRLLRGQRAEAERLLAEYREAFGEHVAVEVQLHHAGRREEALAGALIDLAERSGVPWVVTGDSRWVDDAGRRAHDVLTALRHGVTIDEAASRGLLLPNDTWGLEAPAVVAARWRAREAGIATSAAIAAACTFSLAWVRPPLPDFPVPNGSASARSVDDYLRERTYIGARERWGEDLSERHVAQLEHELGVIGRLGFAGFFLTMWDAVREARSRRIMCQGRGSAANSAVTFCLGITAVDPIRHGLLFERFLSEARVDGLTEAPDIDLDVEHDRREELLDYMYAKYGRAHAAITGVTQQYSAPTAIQDVGRAYGIPAQTVFAMSKRVHNLEPAAGAARLREGLAAEHGVDVTTARGTAMLAAIAAFEGLPRMRSTHPGGFVLSSAPLGEYCPIEPTTMGRTIIQFDKDDLDAAGIPKYDFLGLGSLAAVRRAFDVLEERSGTRPTLYGLPQDDAKAYDLIARGDTVGLFQIESRAQIASLVNTRPDRLYDIVVQVALIRPGPIQAKFVHPYTERRRGREAVTYLHPDLEPILKRTMGIPIFQEQAMALSMALAGYSAAEADELRRTMGHQRKLQRLLDALQRLTARMIERGIAPDVAVQIAEDLTSFANYGFPESHAWSFALIAYATAWLKAHHAAAFYIGLLNAQPMGFYSIATLVHDARHHGVEVRLPDVVLGGPLCTAESSEASADGVAMRVGWKFVRGIGDQALERLTAARAEAPFASVADVVRRARLSRAEAQALARAQAFASFERDRRRAGWDALGAAGDTLPLAPVASTVYTSPAPPDAAPPDAAPPDAAPPADGFAPPAIGRIESVFADYHALGLSTAGHPTERFRAWARRVGAIDTSELPHAKQGSRVILVGLVTVRQRPHSANGTMFLLMEDEHGSANVIVWPKLYEQHRETIAFSPFLAIYGTVERDGGQVSIIGRRFQALGTAEAVEEARHEEPGGGAETRAGPAAAELAVMARQARSFR</sequence>
<dbReference type="Pfam" id="PF07733">
    <property type="entry name" value="DNA_pol3_alpha"/>
    <property type="match status" value="1"/>
</dbReference>
<dbReference type="NCBIfam" id="TIGR00594">
    <property type="entry name" value="polc"/>
    <property type="match status" value="1"/>
</dbReference>
<dbReference type="Gene3D" id="3.20.20.140">
    <property type="entry name" value="Metal-dependent hydrolases"/>
    <property type="match status" value="1"/>
</dbReference>
<evidence type="ECO:0000256" key="2">
    <source>
        <dbReference type="ARBA" id="ARBA00022490"/>
    </source>
</evidence>
<dbReference type="Gene3D" id="1.10.150.870">
    <property type="match status" value="1"/>
</dbReference>
<evidence type="ECO:0000256" key="10">
    <source>
        <dbReference type="SAM" id="MobiDB-lite"/>
    </source>
</evidence>
<dbReference type="EC" id="2.7.7.7" evidence="1"/>
<dbReference type="GO" id="GO:0006281">
    <property type="term" value="P:DNA repair"/>
    <property type="evidence" value="ECO:0007669"/>
    <property type="project" value="UniProtKB-KW"/>
</dbReference>
<evidence type="ECO:0000256" key="3">
    <source>
        <dbReference type="ARBA" id="ARBA00022679"/>
    </source>
</evidence>
<evidence type="ECO:0000256" key="8">
    <source>
        <dbReference type="ARBA" id="ARBA00023204"/>
    </source>
</evidence>
<evidence type="ECO:0000259" key="11">
    <source>
        <dbReference type="SMART" id="SM00481"/>
    </source>
</evidence>
<feature type="domain" description="Polymerase/histidinol phosphatase N-terminal" evidence="11">
    <location>
        <begin position="4"/>
        <end position="71"/>
    </location>
</feature>
<dbReference type="InterPro" id="IPR004805">
    <property type="entry name" value="DnaE2/DnaE/PolC"/>
</dbReference>
<evidence type="ECO:0000313" key="12">
    <source>
        <dbReference type="EMBL" id="AHG92543.1"/>
    </source>
</evidence>
<dbReference type="InterPro" id="IPR004013">
    <property type="entry name" value="PHP_dom"/>
</dbReference>
<keyword evidence="12" id="KW-0614">Plasmid</keyword>
<organism evidence="12 13">
    <name type="scientific">Gemmatirosa kalamazoonensis</name>
    <dbReference type="NCBI Taxonomy" id="861299"/>
    <lineage>
        <taxon>Bacteria</taxon>
        <taxon>Pseudomonadati</taxon>
        <taxon>Gemmatimonadota</taxon>
        <taxon>Gemmatimonadia</taxon>
        <taxon>Gemmatimonadales</taxon>
        <taxon>Gemmatimonadaceae</taxon>
        <taxon>Gemmatirosa</taxon>
    </lineage>
</organism>
<keyword evidence="3" id="KW-0808">Transferase</keyword>
<reference evidence="12 13" key="1">
    <citation type="journal article" date="2014" name="Genome Announc.">
        <title>Genome Sequence and Methylome of Soil Bacterium Gemmatirosa kalamazoonensis KBS708T, a Member of the Rarely Cultivated Gemmatimonadetes Phylum.</title>
        <authorList>
            <person name="Debruyn J.M."/>
            <person name="Radosevich M."/>
            <person name="Wommack K.E."/>
            <person name="Polson S.W."/>
            <person name="Hauser L.J."/>
            <person name="Fawaz M.N."/>
            <person name="Korlach J."/>
            <person name="Tsai Y.C."/>
        </authorList>
    </citation>
    <scope>NUCLEOTIDE SEQUENCE [LARGE SCALE GENOMIC DNA]</scope>
    <source>
        <strain evidence="12 13">KBS708</strain>
        <plasmid evidence="13">Plasmid 1</plasmid>
    </source>
</reference>
<keyword evidence="2" id="KW-0963">Cytoplasm</keyword>
<proteinExistence type="predicted"/>
<accession>W0RSH6</accession>
<keyword evidence="5" id="KW-0235">DNA replication</keyword>
<evidence type="ECO:0000256" key="9">
    <source>
        <dbReference type="ARBA" id="ARBA00049244"/>
    </source>
</evidence>
<dbReference type="GO" id="GO:0003887">
    <property type="term" value="F:DNA-directed DNA polymerase activity"/>
    <property type="evidence" value="ECO:0007669"/>
    <property type="project" value="UniProtKB-KW"/>
</dbReference>
<dbReference type="CDD" id="cd04485">
    <property type="entry name" value="DnaE_OBF"/>
    <property type="match status" value="1"/>
</dbReference>
<protein>
    <recommendedName>
        <fullName evidence="1">DNA-directed DNA polymerase</fullName>
        <ecNumber evidence="1">2.7.7.7</ecNumber>
    </recommendedName>
</protein>
<keyword evidence="13" id="KW-1185">Reference proteome</keyword>
<dbReference type="InterPro" id="IPR003141">
    <property type="entry name" value="Pol/His_phosphatase_N"/>
</dbReference>
<dbReference type="AlphaFoldDB" id="W0RSH6"/>
<evidence type="ECO:0000256" key="4">
    <source>
        <dbReference type="ARBA" id="ARBA00022695"/>
    </source>
</evidence>
<dbReference type="Proteomes" id="UP000019151">
    <property type="component" value="Plasmid 1"/>
</dbReference>